<dbReference type="PANTHER" id="PTHR24302">
    <property type="entry name" value="CYTOCHROME P450 FAMILY 3"/>
    <property type="match status" value="1"/>
</dbReference>
<evidence type="ECO:0000256" key="3">
    <source>
        <dbReference type="ARBA" id="ARBA00022723"/>
    </source>
</evidence>
<dbReference type="InterPro" id="IPR001128">
    <property type="entry name" value="Cyt_P450"/>
</dbReference>
<dbReference type="SUPFAM" id="SSF48264">
    <property type="entry name" value="Cytochrome P450"/>
    <property type="match status" value="1"/>
</dbReference>
<keyword evidence="9" id="KW-1185">Reference proteome</keyword>
<evidence type="ECO:0000313" key="8">
    <source>
        <dbReference type="EMBL" id="CAD7662639.1"/>
    </source>
</evidence>
<protein>
    <recommendedName>
        <fullName evidence="10">Cytochrome P450</fullName>
    </recommendedName>
</protein>
<sequence>MSAMFTTGKLKRLTPLIDECVDTMYDNIDKIIAKSNGILSAPVDLKPLTGAYAMESTIHVTFGLKVSALADPNNPILENIRKLNKQSLLSLVKVSIIMVAPYVARMLRLSQFDRKVTQYFRDLTLHLIDERNRVSETESAVKRVDFLQQMLDSMRDNNNEAIDGSEKYTDSRSGEKYRETRAAASMRDKGLSYDEIIAQCVMIVLSGYDSVSMTISICLYSIAKHPEVQQKLYEEINTFHEQKVCVNFVFNI</sequence>
<dbReference type="EMBL" id="OC943505">
    <property type="protein sequence ID" value="CAD7662639.1"/>
    <property type="molecule type" value="Genomic_DNA"/>
</dbReference>
<organism evidence="8">
    <name type="scientific">Oppiella nova</name>
    <dbReference type="NCBI Taxonomy" id="334625"/>
    <lineage>
        <taxon>Eukaryota</taxon>
        <taxon>Metazoa</taxon>
        <taxon>Ecdysozoa</taxon>
        <taxon>Arthropoda</taxon>
        <taxon>Chelicerata</taxon>
        <taxon>Arachnida</taxon>
        <taxon>Acari</taxon>
        <taxon>Acariformes</taxon>
        <taxon>Sarcoptiformes</taxon>
        <taxon>Oribatida</taxon>
        <taxon>Brachypylina</taxon>
        <taxon>Oppioidea</taxon>
        <taxon>Oppiidae</taxon>
        <taxon>Oppiella</taxon>
    </lineage>
</organism>
<dbReference type="Gene3D" id="1.10.630.10">
    <property type="entry name" value="Cytochrome P450"/>
    <property type="match status" value="1"/>
</dbReference>
<dbReference type="GO" id="GO:0016705">
    <property type="term" value="F:oxidoreductase activity, acting on paired donors, with incorporation or reduction of molecular oxygen"/>
    <property type="evidence" value="ECO:0007669"/>
    <property type="project" value="InterPro"/>
</dbReference>
<evidence type="ECO:0000256" key="5">
    <source>
        <dbReference type="ARBA" id="ARBA00023004"/>
    </source>
</evidence>
<dbReference type="OrthoDB" id="6431779at2759"/>
<comment type="similarity">
    <text evidence="1">Belongs to the cytochrome P450 family.</text>
</comment>
<keyword evidence="2" id="KW-0349">Heme</keyword>
<dbReference type="Pfam" id="PF00067">
    <property type="entry name" value="p450"/>
    <property type="match status" value="1"/>
</dbReference>
<dbReference type="GO" id="GO:0008395">
    <property type="term" value="F:steroid hydroxylase activity"/>
    <property type="evidence" value="ECO:0007669"/>
    <property type="project" value="TreeGrafter"/>
</dbReference>
<accession>A0A7R9QZE5</accession>
<evidence type="ECO:0000256" key="7">
    <source>
        <dbReference type="SAM" id="MobiDB-lite"/>
    </source>
</evidence>
<evidence type="ECO:0000256" key="1">
    <source>
        <dbReference type="ARBA" id="ARBA00010617"/>
    </source>
</evidence>
<evidence type="ECO:0008006" key="10">
    <source>
        <dbReference type="Google" id="ProtNLM"/>
    </source>
</evidence>
<evidence type="ECO:0000313" key="9">
    <source>
        <dbReference type="Proteomes" id="UP000728032"/>
    </source>
</evidence>
<dbReference type="EMBL" id="CAJPVJ010028680">
    <property type="protein sequence ID" value="CAG2179775.1"/>
    <property type="molecule type" value="Genomic_DNA"/>
</dbReference>
<dbReference type="Proteomes" id="UP000728032">
    <property type="component" value="Unassembled WGS sequence"/>
</dbReference>
<name>A0A7R9QZE5_9ACAR</name>
<dbReference type="AlphaFoldDB" id="A0A7R9QZE5"/>
<keyword evidence="3" id="KW-0479">Metal-binding</keyword>
<feature type="region of interest" description="Disordered" evidence="7">
    <location>
        <begin position="157"/>
        <end position="178"/>
    </location>
</feature>
<keyword evidence="6" id="KW-0503">Monooxygenase</keyword>
<keyword evidence="4" id="KW-0560">Oxidoreductase</keyword>
<dbReference type="InterPro" id="IPR050705">
    <property type="entry name" value="Cytochrome_P450_3A"/>
</dbReference>
<evidence type="ECO:0000256" key="2">
    <source>
        <dbReference type="ARBA" id="ARBA00022617"/>
    </source>
</evidence>
<dbReference type="InterPro" id="IPR036396">
    <property type="entry name" value="Cyt_P450_sf"/>
</dbReference>
<dbReference type="GO" id="GO:0005506">
    <property type="term" value="F:iron ion binding"/>
    <property type="evidence" value="ECO:0007669"/>
    <property type="project" value="InterPro"/>
</dbReference>
<evidence type="ECO:0000256" key="4">
    <source>
        <dbReference type="ARBA" id="ARBA00023002"/>
    </source>
</evidence>
<gene>
    <name evidence="8" type="ORF">ONB1V03_LOCUS19199</name>
</gene>
<dbReference type="PANTHER" id="PTHR24302:SF15">
    <property type="entry name" value="FATTY-ACID PEROXYGENASE"/>
    <property type="match status" value="1"/>
</dbReference>
<dbReference type="GO" id="GO:0020037">
    <property type="term" value="F:heme binding"/>
    <property type="evidence" value="ECO:0007669"/>
    <property type="project" value="InterPro"/>
</dbReference>
<proteinExistence type="inferred from homology"/>
<evidence type="ECO:0000256" key="6">
    <source>
        <dbReference type="ARBA" id="ARBA00023033"/>
    </source>
</evidence>
<reference evidence="8" key="1">
    <citation type="submission" date="2020-11" db="EMBL/GenBank/DDBJ databases">
        <authorList>
            <person name="Tran Van P."/>
        </authorList>
    </citation>
    <scope>NUCLEOTIDE SEQUENCE</scope>
</reference>
<keyword evidence="5" id="KW-0408">Iron</keyword>